<keyword evidence="4" id="KW-1185">Reference proteome</keyword>
<feature type="domain" description="DUF7514" evidence="2">
    <location>
        <begin position="13"/>
        <end position="169"/>
    </location>
</feature>
<sequence>MDASQTADHGFWGYLINPDKSASPRLEQLCLGLAKVIPTLEPGPNEELTPQRLAAFYRAVDGNYDSLFLRTTEGGLSFMYQTLGCFHSLQPTCSPFEQPRVPCLTPTGFARWQTIQILLCPEENVGFMQKAVQKWNVPMPNGGVFPKYIPQSSFPAKPDEEMEKWHRMVTGQLNQKSYMHRLKNSPHQSPHIEPSDRRDGYFSGAALRRPARYSRSSSRDELDRGAASHHRRSSVPDFPSPPHDKGARPDVRASTGAHKTRSHSAQRPPHPPSRQRSYTASGNPSSPPVKSRHNVDPNDPTARRSSAHATFHYRSPARTPSTVDEDTGSEASSETSHVGRRHRRSDEDRKTRQSSLWVPSFMRSHKRRHSSDASYRANAAKESTQRSEYRQPQAINAPPQAPYRGGAPPWRDPDWGSDAAVASPPQGYAQLDPRGPAIRYPDQSSFEPLTRESSSGSGTEQRHRSSDWERGGSHRRGGAPLRVGTLTGVQGRRYPTSDPMSPIDRQRSHAAPSRGGVTALG</sequence>
<organism evidence="3 4">
    <name type="scientific">Exophiala spinifera</name>
    <dbReference type="NCBI Taxonomy" id="91928"/>
    <lineage>
        <taxon>Eukaryota</taxon>
        <taxon>Fungi</taxon>
        <taxon>Dikarya</taxon>
        <taxon>Ascomycota</taxon>
        <taxon>Pezizomycotina</taxon>
        <taxon>Eurotiomycetes</taxon>
        <taxon>Chaetothyriomycetidae</taxon>
        <taxon>Chaetothyriales</taxon>
        <taxon>Herpotrichiellaceae</taxon>
        <taxon>Exophiala</taxon>
    </lineage>
</organism>
<feature type="region of interest" description="Disordered" evidence="1">
    <location>
        <begin position="207"/>
        <end position="521"/>
    </location>
</feature>
<dbReference type="InterPro" id="IPR055936">
    <property type="entry name" value="DUF7514"/>
</dbReference>
<gene>
    <name evidence="3" type="ORF">PV08_10668</name>
</gene>
<evidence type="ECO:0000259" key="2">
    <source>
        <dbReference type="Pfam" id="PF24355"/>
    </source>
</evidence>
<feature type="compositionally biased region" description="Basic and acidic residues" evidence="1">
    <location>
        <begin position="217"/>
        <end position="226"/>
    </location>
</feature>
<proteinExistence type="predicted"/>
<dbReference type="Pfam" id="PF24355">
    <property type="entry name" value="DUF7514"/>
    <property type="match status" value="1"/>
</dbReference>
<dbReference type="HOGENOM" id="CLU_502471_0_0_1"/>
<evidence type="ECO:0000313" key="3">
    <source>
        <dbReference type="EMBL" id="KIW11368.1"/>
    </source>
</evidence>
<evidence type="ECO:0000256" key="1">
    <source>
        <dbReference type="SAM" id="MobiDB-lite"/>
    </source>
</evidence>
<dbReference type="PANTHER" id="PTHR39611">
    <property type="entry name" value="HYDROXYPROLINE-RICH GLYCOPROTEIN DZ-HRGP-RELATED"/>
    <property type="match status" value="1"/>
</dbReference>
<dbReference type="RefSeq" id="XP_016231584.1">
    <property type="nucleotide sequence ID" value="XM_016384982.1"/>
</dbReference>
<dbReference type="GeneID" id="27337751"/>
<feature type="compositionally biased region" description="Basic and acidic residues" evidence="1">
    <location>
        <begin position="460"/>
        <end position="472"/>
    </location>
</feature>
<accession>A0A0D2AXB9</accession>
<feature type="compositionally biased region" description="Polar residues" evidence="1">
    <location>
        <begin position="442"/>
        <end position="459"/>
    </location>
</feature>
<dbReference type="STRING" id="91928.A0A0D2AXB9"/>
<dbReference type="EMBL" id="KN847499">
    <property type="protein sequence ID" value="KIW11368.1"/>
    <property type="molecule type" value="Genomic_DNA"/>
</dbReference>
<dbReference type="AlphaFoldDB" id="A0A0D2AXB9"/>
<name>A0A0D2AXB9_9EURO</name>
<feature type="compositionally biased region" description="Low complexity" evidence="1">
    <location>
        <begin position="207"/>
        <end position="216"/>
    </location>
</feature>
<protein>
    <recommendedName>
        <fullName evidence="2">DUF7514 domain-containing protein</fullName>
    </recommendedName>
</protein>
<evidence type="ECO:0000313" key="4">
    <source>
        <dbReference type="Proteomes" id="UP000053328"/>
    </source>
</evidence>
<dbReference type="OrthoDB" id="5420895at2759"/>
<dbReference type="VEuPathDB" id="FungiDB:PV08_10668"/>
<dbReference type="Proteomes" id="UP000053328">
    <property type="component" value="Unassembled WGS sequence"/>
</dbReference>
<reference evidence="3 4" key="1">
    <citation type="submission" date="2015-01" db="EMBL/GenBank/DDBJ databases">
        <title>The Genome Sequence of Exophiala spinifera CBS89968.</title>
        <authorList>
            <consortium name="The Broad Institute Genomics Platform"/>
            <person name="Cuomo C."/>
            <person name="de Hoog S."/>
            <person name="Gorbushina A."/>
            <person name="Stielow B."/>
            <person name="Teixiera M."/>
            <person name="Abouelleil A."/>
            <person name="Chapman S.B."/>
            <person name="Priest M."/>
            <person name="Young S.K."/>
            <person name="Wortman J."/>
            <person name="Nusbaum C."/>
            <person name="Birren B."/>
        </authorList>
    </citation>
    <scope>NUCLEOTIDE SEQUENCE [LARGE SCALE GENOMIC DNA]</scope>
    <source>
        <strain evidence="3 4">CBS 89968</strain>
    </source>
</reference>
<feature type="compositionally biased region" description="Basic and acidic residues" evidence="1">
    <location>
        <begin position="242"/>
        <end position="251"/>
    </location>
</feature>
<dbReference type="PANTHER" id="PTHR39611:SF2">
    <property type="entry name" value="HYDROXYPROLINE-RICH GLYCOPROTEIN DZ-HRGP"/>
    <property type="match status" value="1"/>
</dbReference>